<name>A0ABW4Z975_9BACT</name>
<comment type="caution">
    <text evidence="1">The sequence shown here is derived from an EMBL/GenBank/DDBJ whole genome shotgun (WGS) entry which is preliminary data.</text>
</comment>
<dbReference type="Proteomes" id="UP001597389">
    <property type="component" value="Unassembled WGS sequence"/>
</dbReference>
<evidence type="ECO:0000313" key="1">
    <source>
        <dbReference type="EMBL" id="MFD2158305.1"/>
    </source>
</evidence>
<dbReference type="InterPro" id="IPR032710">
    <property type="entry name" value="NTF2-like_dom_sf"/>
</dbReference>
<organism evidence="1 2">
    <name type="scientific">Rubritalea tangerina</name>
    <dbReference type="NCBI Taxonomy" id="430798"/>
    <lineage>
        <taxon>Bacteria</taxon>
        <taxon>Pseudomonadati</taxon>
        <taxon>Verrucomicrobiota</taxon>
        <taxon>Verrucomicrobiia</taxon>
        <taxon>Verrucomicrobiales</taxon>
        <taxon>Rubritaleaceae</taxon>
        <taxon>Rubritalea</taxon>
    </lineage>
</organism>
<keyword evidence="2" id="KW-1185">Reference proteome</keyword>
<sequence length="108" mass="12832">MTEDEKIIDVLERYMVAAKDADQQALQEFCTDRLMTQFGWFYRFSMRCVRVFFPRRISNLELKDVTVESVKGEKAVAHYTVTWGNKHRYERVVLLKDGESWKVDGKFV</sequence>
<dbReference type="EMBL" id="JBHUJB010000021">
    <property type="protein sequence ID" value="MFD2158305.1"/>
    <property type="molecule type" value="Genomic_DNA"/>
</dbReference>
<accession>A0ABW4Z975</accession>
<dbReference type="RefSeq" id="WP_377177630.1">
    <property type="nucleotide sequence ID" value="NZ_JBHUJB010000021.1"/>
</dbReference>
<reference evidence="2" key="1">
    <citation type="journal article" date="2019" name="Int. J. Syst. Evol. Microbiol.">
        <title>The Global Catalogue of Microorganisms (GCM) 10K type strain sequencing project: providing services to taxonomists for standard genome sequencing and annotation.</title>
        <authorList>
            <consortium name="The Broad Institute Genomics Platform"/>
            <consortium name="The Broad Institute Genome Sequencing Center for Infectious Disease"/>
            <person name="Wu L."/>
            <person name="Ma J."/>
        </authorList>
    </citation>
    <scope>NUCLEOTIDE SEQUENCE [LARGE SCALE GENOMIC DNA]</scope>
    <source>
        <strain evidence="2">CCUG 57942</strain>
    </source>
</reference>
<proteinExistence type="predicted"/>
<evidence type="ECO:0000313" key="2">
    <source>
        <dbReference type="Proteomes" id="UP001597389"/>
    </source>
</evidence>
<protein>
    <submittedName>
        <fullName evidence="1">Uncharacterized protein</fullName>
    </submittedName>
</protein>
<dbReference type="SUPFAM" id="SSF54427">
    <property type="entry name" value="NTF2-like"/>
    <property type="match status" value="1"/>
</dbReference>
<gene>
    <name evidence="1" type="ORF">ACFSW8_05290</name>
</gene>